<evidence type="ECO:0000256" key="1">
    <source>
        <dbReference type="ARBA" id="ARBA00023235"/>
    </source>
</evidence>
<dbReference type="Gene3D" id="3.40.50.1860">
    <property type="match status" value="2"/>
</dbReference>
<dbReference type="EMBL" id="MOBI01000023">
    <property type="protein sequence ID" value="ROM92634.1"/>
    <property type="molecule type" value="Genomic_DNA"/>
</dbReference>
<organism evidence="2 3">
    <name type="scientific">Pseudomonas brassicacearum</name>
    <dbReference type="NCBI Taxonomy" id="930166"/>
    <lineage>
        <taxon>Bacteria</taxon>
        <taxon>Pseudomonadati</taxon>
        <taxon>Pseudomonadota</taxon>
        <taxon>Gammaproteobacteria</taxon>
        <taxon>Pseudomonadales</taxon>
        <taxon>Pseudomonadaceae</taxon>
        <taxon>Pseudomonas</taxon>
    </lineage>
</organism>
<proteinExistence type="predicted"/>
<evidence type="ECO:0000313" key="2">
    <source>
        <dbReference type="EMBL" id="ROM92634.1"/>
    </source>
</evidence>
<dbReference type="GO" id="GO:0008881">
    <property type="term" value="F:glutamate racemase activity"/>
    <property type="evidence" value="ECO:0007669"/>
    <property type="project" value="TreeGrafter"/>
</dbReference>
<dbReference type="RefSeq" id="WP_123584308.1">
    <property type="nucleotide sequence ID" value="NZ_MOBI01000023.1"/>
</dbReference>
<dbReference type="PANTHER" id="PTHR21198">
    <property type="entry name" value="GLUTAMATE RACEMASE"/>
    <property type="match status" value="1"/>
</dbReference>
<dbReference type="GO" id="GO:0009252">
    <property type="term" value="P:peptidoglycan biosynthetic process"/>
    <property type="evidence" value="ECO:0007669"/>
    <property type="project" value="TreeGrafter"/>
</dbReference>
<gene>
    <name evidence="2" type="ORF">BK658_22135</name>
</gene>
<reference evidence="2 3" key="1">
    <citation type="submission" date="2016-10" db="EMBL/GenBank/DDBJ databases">
        <title>Comparative genome analysis of multiple Pseudomonas spp. focuses on biocontrol and plant growth promoting traits.</title>
        <authorList>
            <person name="Tao X.-Y."/>
            <person name="Taylor C.G."/>
        </authorList>
    </citation>
    <scope>NUCLEOTIDE SEQUENCE [LARGE SCALE GENOMIC DNA]</scope>
    <source>
        <strain evidence="2 3">37D10</strain>
    </source>
</reference>
<accession>A0A423GMK2</accession>
<dbReference type="PANTHER" id="PTHR21198:SF2">
    <property type="entry name" value="GLUTAMATE RACEMASE"/>
    <property type="match status" value="1"/>
</dbReference>
<dbReference type="Proteomes" id="UP000284684">
    <property type="component" value="Unassembled WGS sequence"/>
</dbReference>
<comment type="caution">
    <text evidence="2">The sequence shown here is derived from an EMBL/GenBank/DDBJ whole genome shotgun (WGS) entry which is preliminary data.</text>
</comment>
<name>A0A423GMK2_9PSED</name>
<protein>
    <submittedName>
        <fullName evidence="2">Uncharacterized protein</fullName>
    </submittedName>
</protein>
<dbReference type="AlphaFoldDB" id="A0A423GMK2"/>
<evidence type="ECO:0000313" key="3">
    <source>
        <dbReference type="Proteomes" id="UP000284684"/>
    </source>
</evidence>
<sequence>MIGVFDFGSGGLTVMRAFESVLQNEEFVYLGDHGNAPYGNNATDDIHDLTQAALTRLFGYGCSLVVIACNTAVAISLRKLQQTWLPKTFPDRRVIGVIAPVAEELTRAPWSTTCATTPVHSDRPVESVAIFATQHTVESNAFAVEINSRNPDIKVYQQVCHGLALLIEQDAPENVLRSEIRKNVDALLIATSQTPDVCILGCTHYPIVEHIWRTELPASVRIISQSNACAQSLVDYLKRNPHFSKARTEDNKFFTTGDVEIVSERASLFYTSRVEFSRMDA</sequence>
<dbReference type="InterPro" id="IPR001920">
    <property type="entry name" value="Asp/Glu_race"/>
</dbReference>
<keyword evidence="1" id="KW-0413">Isomerase</keyword>
<dbReference type="SUPFAM" id="SSF53681">
    <property type="entry name" value="Aspartate/glutamate racemase"/>
    <property type="match status" value="2"/>
</dbReference>